<evidence type="ECO:0000313" key="2">
    <source>
        <dbReference type="Proteomes" id="UP001279734"/>
    </source>
</evidence>
<dbReference type="EMBL" id="BSYO01000012">
    <property type="protein sequence ID" value="GMH12723.1"/>
    <property type="molecule type" value="Genomic_DNA"/>
</dbReference>
<gene>
    <name evidence="1" type="ORF">Nepgr_014564</name>
</gene>
<proteinExistence type="predicted"/>
<protein>
    <submittedName>
        <fullName evidence="1">Uncharacterized protein</fullName>
    </submittedName>
</protein>
<sequence length="114" mass="12780">MSGTLRQRSEDRGLRIVGFEVERFSDVGLRHLESGRSLTTEVDRKSPTYFQPFTNSIATIRSCSTEVAGPPEEQLLAVAFSAVVHFLGKLNKIMNLLDNIQMPQSFKFSGIVFQ</sequence>
<organism evidence="1 2">
    <name type="scientific">Nepenthes gracilis</name>
    <name type="common">Slender pitcher plant</name>
    <dbReference type="NCBI Taxonomy" id="150966"/>
    <lineage>
        <taxon>Eukaryota</taxon>
        <taxon>Viridiplantae</taxon>
        <taxon>Streptophyta</taxon>
        <taxon>Embryophyta</taxon>
        <taxon>Tracheophyta</taxon>
        <taxon>Spermatophyta</taxon>
        <taxon>Magnoliopsida</taxon>
        <taxon>eudicotyledons</taxon>
        <taxon>Gunneridae</taxon>
        <taxon>Pentapetalae</taxon>
        <taxon>Caryophyllales</taxon>
        <taxon>Nepenthaceae</taxon>
        <taxon>Nepenthes</taxon>
    </lineage>
</organism>
<comment type="caution">
    <text evidence="1">The sequence shown here is derived from an EMBL/GenBank/DDBJ whole genome shotgun (WGS) entry which is preliminary data.</text>
</comment>
<evidence type="ECO:0000313" key="1">
    <source>
        <dbReference type="EMBL" id="GMH12723.1"/>
    </source>
</evidence>
<dbReference type="Proteomes" id="UP001279734">
    <property type="component" value="Unassembled WGS sequence"/>
</dbReference>
<keyword evidence="2" id="KW-1185">Reference proteome</keyword>
<dbReference type="AlphaFoldDB" id="A0AAD3SJR0"/>
<reference evidence="1" key="1">
    <citation type="submission" date="2023-05" db="EMBL/GenBank/DDBJ databases">
        <title>Nepenthes gracilis genome sequencing.</title>
        <authorList>
            <person name="Fukushima K."/>
        </authorList>
    </citation>
    <scope>NUCLEOTIDE SEQUENCE</scope>
    <source>
        <strain evidence="1">SING2019-196</strain>
    </source>
</reference>
<name>A0AAD3SJR0_NEPGR</name>
<accession>A0AAD3SJR0</accession>